<dbReference type="PROSITE" id="PS01359">
    <property type="entry name" value="ZF_PHD_1"/>
    <property type="match status" value="1"/>
</dbReference>
<feature type="compositionally biased region" description="Low complexity" evidence="5">
    <location>
        <begin position="462"/>
        <end position="503"/>
    </location>
</feature>
<dbReference type="CDD" id="cd15535">
    <property type="entry name" value="PHD1_Rco1"/>
    <property type="match status" value="1"/>
</dbReference>
<evidence type="ECO:0000313" key="7">
    <source>
        <dbReference type="EMBL" id="KAK1769383.1"/>
    </source>
</evidence>
<dbReference type="Gene3D" id="2.30.30.1150">
    <property type="match status" value="1"/>
</dbReference>
<keyword evidence="1" id="KW-0479">Metal-binding</keyword>
<keyword evidence="8" id="KW-1185">Reference proteome</keyword>
<dbReference type="EMBL" id="MU839003">
    <property type="protein sequence ID" value="KAK1769383.1"/>
    <property type="molecule type" value="Genomic_DNA"/>
</dbReference>
<dbReference type="Gene3D" id="3.30.40.10">
    <property type="entry name" value="Zinc/RING finger domain, C3HC4 (zinc finger)"/>
    <property type="match status" value="1"/>
</dbReference>
<feature type="compositionally biased region" description="Low complexity" evidence="5">
    <location>
        <begin position="586"/>
        <end position="598"/>
    </location>
</feature>
<feature type="compositionally biased region" description="Polar residues" evidence="5">
    <location>
        <begin position="599"/>
        <end position="622"/>
    </location>
</feature>
<feature type="compositionally biased region" description="Low complexity" evidence="5">
    <location>
        <begin position="394"/>
        <end position="408"/>
    </location>
</feature>
<feature type="compositionally biased region" description="Polar residues" evidence="5">
    <location>
        <begin position="201"/>
        <end position="210"/>
    </location>
</feature>
<dbReference type="InterPro" id="IPR013083">
    <property type="entry name" value="Znf_RING/FYVE/PHD"/>
</dbReference>
<dbReference type="InterPro" id="IPR011011">
    <property type="entry name" value="Znf_FYVE_PHD"/>
</dbReference>
<dbReference type="SMART" id="SM00249">
    <property type="entry name" value="PHD"/>
    <property type="match status" value="2"/>
</dbReference>
<dbReference type="GeneID" id="85307046"/>
<dbReference type="Pfam" id="PF00628">
    <property type="entry name" value="PHD"/>
    <property type="match status" value="2"/>
</dbReference>
<feature type="compositionally biased region" description="Polar residues" evidence="5">
    <location>
        <begin position="696"/>
        <end position="706"/>
    </location>
</feature>
<feature type="region of interest" description="Disordered" evidence="5">
    <location>
        <begin position="86"/>
        <end position="215"/>
    </location>
</feature>
<name>A0AAJ0C5I7_9PEZI</name>
<dbReference type="PANTHER" id="PTHR47636">
    <property type="entry name" value="TRANSCRIPTIONAL REGULATORY PROTEIN RCO1"/>
    <property type="match status" value="1"/>
</dbReference>
<evidence type="ECO:0000256" key="4">
    <source>
        <dbReference type="PROSITE-ProRule" id="PRU00146"/>
    </source>
</evidence>
<sequence length="1174" mass="126162">MISSNTRATRSRISSPQQAGSNGGSSTPAVKSTGADDQKTFMQRWLEPPVQVRPSYQDAGLVRHGVVEGMAPLGTMPKVGIFKKAVTPAEPTPPRKIVLKRPVPSSIPPTAPTNDPAEDDDTEEEEGEGDGDEEAEEGIPPPPSAALASRRSLTSREADDDEDWAPTRAGATASSGYKSLARRSLVPRASAGRSGSVSSPLQPTSTSGASRASDIKEAADKVVEHAVDEALKHFRYPTAWALRTLYDENSSNPEFLTMVEEVYSQTADPGTLEEFARLVHEKKKEGKKDNKGCYYFVPPSTNNRFIPHKPKRAPYSDLVRLELPNLEEVDGDQKQPDQEADQNLGHQVHPGDSQLRMNRRSAKHPDSPSKMASKTAANGMNGTAKTATPRKTRANSGSSSSSLSSARSMTPPDSIEHGDIFDVPPSRASPAAETSNNVPTPAPQPIVGRRRSNQAKKTENVSPTPQAASSSTTTTAATTTITTRRQQQRSSSATAATPSMPAAVEPPLFPNLSSKKGTQKPARGPIFPSKVGTLDENDAKLRLKLKARNVTNGSGPVPESYSREGTPREALRPDVSRPQMPRLRIPATDAPRPTDAPRSTTRARTSLPATSSSAAGLNLRSTRSSRKRSHDEMDGPVSPATAQFPQSEAASTAANSRAGTPALRPAKKTRTGLRVKSSPMKKKTGTSAGIPRASGERSSPMANGTATKEDDNDDYCSSCGGNGDLVCCDGCTRSFHLSCVDPPLIEDRMPAEWFCNVCRSTRDPASFPAHSGAFGTLLETLDAKNSSAFRLPGSVREYFDGARTGVDGEYEEIVPVPKVTRKRKSDEDQVPDFFRLRDNDGGAALCHACQKATSDNRAIIPCSHCPLWWHLDCLDPPMANPPVLRTWRCPCHVDDILAKFPGALGPAHKFRKIKHAPAISPIFSRGNVNNGFIEIEPEESEDESGWKDVNTFGKTYRLPETGIKLDFFSRARENRKGKPIAPLAASIPRAPTPLPLASRSLEEQQAALNLARLSSQSSTGVNTLVDALLAEADPAVVSLIARGNPDRIENNNLDRFDRQSLHAMLAQIEQMTSRIRGALLPPAEEQHASPAEGDATAVNSEATQVESEHTASGAHDKNLPSPAATEYVTTGTQPKEEKASNDVALPQTPINDMMSRDGDVALEPPSDDQTAVED</sequence>
<feature type="compositionally biased region" description="Low complexity" evidence="5">
    <location>
        <begin position="187"/>
        <end position="200"/>
    </location>
</feature>
<reference evidence="7" key="1">
    <citation type="submission" date="2023-06" db="EMBL/GenBank/DDBJ databases">
        <title>Genome-scale phylogeny and comparative genomics of the fungal order Sordariales.</title>
        <authorList>
            <consortium name="Lawrence Berkeley National Laboratory"/>
            <person name="Hensen N."/>
            <person name="Bonometti L."/>
            <person name="Westerberg I."/>
            <person name="Brannstrom I.O."/>
            <person name="Guillou S."/>
            <person name="Cros-Aarteil S."/>
            <person name="Calhoun S."/>
            <person name="Haridas S."/>
            <person name="Kuo A."/>
            <person name="Mondo S."/>
            <person name="Pangilinan J."/>
            <person name="Riley R."/>
            <person name="Labutti K."/>
            <person name="Andreopoulos B."/>
            <person name="Lipzen A."/>
            <person name="Chen C."/>
            <person name="Yanf M."/>
            <person name="Daum C."/>
            <person name="Ng V."/>
            <person name="Clum A."/>
            <person name="Steindorff A."/>
            <person name="Ohm R."/>
            <person name="Martin F."/>
            <person name="Silar P."/>
            <person name="Natvig D."/>
            <person name="Lalanne C."/>
            <person name="Gautier V."/>
            <person name="Ament-Velasquez S.L."/>
            <person name="Kruys A."/>
            <person name="Hutchinson M.I."/>
            <person name="Powell A.J."/>
            <person name="Barry K."/>
            <person name="Miller A.N."/>
            <person name="Grigoriev I.V."/>
            <person name="Debuchy R."/>
            <person name="Gladieux P."/>
            <person name="Thoren M.H."/>
            <person name="Johannesson H."/>
        </authorList>
    </citation>
    <scope>NUCLEOTIDE SEQUENCE</scope>
    <source>
        <strain evidence="7">8032-3</strain>
    </source>
</reference>
<feature type="region of interest" description="Disordered" evidence="5">
    <location>
        <begin position="328"/>
        <end position="711"/>
    </location>
</feature>
<dbReference type="GO" id="GO:0008270">
    <property type="term" value="F:zinc ion binding"/>
    <property type="evidence" value="ECO:0007669"/>
    <property type="project" value="UniProtKB-KW"/>
</dbReference>
<feature type="region of interest" description="Disordered" evidence="5">
    <location>
        <begin position="1"/>
        <end position="53"/>
    </location>
</feature>
<feature type="compositionally biased region" description="Polar residues" evidence="5">
    <location>
        <begin position="640"/>
        <end position="658"/>
    </location>
</feature>
<gene>
    <name evidence="7" type="ORF">QBC33DRAFT_353890</name>
</gene>
<accession>A0AAJ0C5I7</accession>
<evidence type="ECO:0000259" key="6">
    <source>
        <dbReference type="PROSITE" id="PS50016"/>
    </source>
</evidence>
<evidence type="ECO:0000256" key="5">
    <source>
        <dbReference type="SAM" id="MobiDB-lite"/>
    </source>
</evidence>
<keyword evidence="2 4" id="KW-0863">Zinc-finger</keyword>
<dbReference type="InterPro" id="IPR052819">
    <property type="entry name" value="Chromatin_regulatory_protein"/>
</dbReference>
<feature type="compositionally biased region" description="Polar residues" evidence="5">
    <location>
        <begin position="1"/>
        <end position="30"/>
    </location>
</feature>
<dbReference type="CDD" id="cd15534">
    <property type="entry name" value="PHD2_PHF12_Rco1"/>
    <property type="match status" value="1"/>
</dbReference>
<comment type="caution">
    <text evidence="7">The sequence shown here is derived from an EMBL/GenBank/DDBJ whole genome shotgun (WGS) entry which is preliminary data.</text>
</comment>
<dbReference type="InterPro" id="IPR019786">
    <property type="entry name" value="Zinc_finger_PHD-type_CS"/>
</dbReference>
<evidence type="ECO:0000256" key="1">
    <source>
        <dbReference type="ARBA" id="ARBA00022723"/>
    </source>
</evidence>
<dbReference type="InterPro" id="IPR019787">
    <property type="entry name" value="Znf_PHD-finger"/>
</dbReference>
<dbReference type="SUPFAM" id="SSF57903">
    <property type="entry name" value="FYVE/PHD zinc finger"/>
    <property type="match status" value="2"/>
</dbReference>
<feature type="domain" description="PHD-type" evidence="6">
    <location>
        <begin position="713"/>
        <end position="761"/>
    </location>
</feature>
<evidence type="ECO:0000256" key="2">
    <source>
        <dbReference type="ARBA" id="ARBA00022771"/>
    </source>
</evidence>
<organism evidence="7 8">
    <name type="scientific">Phialemonium atrogriseum</name>
    <dbReference type="NCBI Taxonomy" id="1093897"/>
    <lineage>
        <taxon>Eukaryota</taxon>
        <taxon>Fungi</taxon>
        <taxon>Dikarya</taxon>
        <taxon>Ascomycota</taxon>
        <taxon>Pezizomycotina</taxon>
        <taxon>Sordariomycetes</taxon>
        <taxon>Sordariomycetidae</taxon>
        <taxon>Cephalothecales</taxon>
        <taxon>Cephalothecaceae</taxon>
        <taxon>Phialemonium</taxon>
    </lineage>
</organism>
<dbReference type="GO" id="GO:0006357">
    <property type="term" value="P:regulation of transcription by RNA polymerase II"/>
    <property type="evidence" value="ECO:0007669"/>
    <property type="project" value="TreeGrafter"/>
</dbReference>
<keyword evidence="3" id="KW-0862">Zinc</keyword>
<feature type="compositionally biased region" description="Basic and acidic residues" evidence="5">
    <location>
        <begin position="561"/>
        <end position="575"/>
    </location>
</feature>
<evidence type="ECO:0000256" key="3">
    <source>
        <dbReference type="ARBA" id="ARBA00022833"/>
    </source>
</evidence>
<feature type="compositionally biased region" description="Basic residues" evidence="5">
    <location>
        <begin position="665"/>
        <end position="684"/>
    </location>
</feature>
<dbReference type="InterPro" id="IPR001965">
    <property type="entry name" value="Znf_PHD"/>
</dbReference>
<dbReference type="RefSeq" id="XP_060285596.1">
    <property type="nucleotide sequence ID" value="XM_060423859.1"/>
</dbReference>
<dbReference type="AlphaFoldDB" id="A0AAJ0C5I7"/>
<dbReference type="Proteomes" id="UP001244011">
    <property type="component" value="Unassembled WGS sequence"/>
</dbReference>
<feature type="compositionally biased region" description="Basic and acidic residues" evidence="5">
    <location>
        <begin position="1106"/>
        <end position="1118"/>
    </location>
</feature>
<dbReference type="GO" id="GO:0032221">
    <property type="term" value="C:Rpd3S complex"/>
    <property type="evidence" value="ECO:0007669"/>
    <property type="project" value="TreeGrafter"/>
</dbReference>
<protein>
    <submittedName>
        <fullName evidence="7">Transcriptional regulatory protein RCO1</fullName>
    </submittedName>
</protein>
<evidence type="ECO:0000313" key="8">
    <source>
        <dbReference type="Proteomes" id="UP001244011"/>
    </source>
</evidence>
<dbReference type="PANTHER" id="PTHR47636:SF1">
    <property type="entry name" value="TRANSCRIPTIONAL REGULATORY PROTEIN RCO1"/>
    <property type="match status" value="1"/>
</dbReference>
<dbReference type="PROSITE" id="PS50016">
    <property type="entry name" value="ZF_PHD_2"/>
    <property type="match status" value="1"/>
</dbReference>
<proteinExistence type="predicted"/>
<feature type="compositionally biased region" description="Polar residues" evidence="5">
    <location>
        <begin position="370"/>
        <end position="381"/>
    </location>
</feature>
<feature type="compositionally biased region" description="Acidic residues" evidence="5">
    <location>
        <begin position="116"/>
        <end position="137"/>
    </location>
</feature>
<feature type="region of interest" description="Disordered" evidence="5">
    <location>
        <begin position="1083"/>
        <end position="1174"/>
    </location>
</feature>